<feature type="chain" id="PRO_5016439827" description="Alpha/beta hydrolase" evidence="3">
    <location>
        <begin position="22"/>
        <end position="278"/>
    </location>
</feature>
<comment type="caution">
    <text evidence="4">The sequence shown here is derived from an EMBL/GenBank/DDBJ whole genome shotgun (WGS) entry which is preliminary data.</text>
</comment>
<evidence type="ECO:0000313" key="4">
    <source>
        <dbReference type="EMBL" id="PWL40418.1"/>
    </source>
</evidence>
<dbReference type="AlphaFoldDB" id="A0A316L4T0"/>
<dbReference type="Gene3D" id="3.40.50.1820">
    <property type="entry name" value="alpha/beta hydrolase"/>
    <property type="match status" value="1"/>
</dbReference>
<gene>
    <name evidence="4" type="ORF">DKG77_06280</name>
</gene>
<evidence type="ECO:0000256" key="2">
    <source>
        <dbReference type="ARBA" id="ARBA00022801"/>
    </source>
</evidence>
<dbReference type="InterPro" id="IPR029058">
    <property type="entry name" value="AB_hydrolase_fold"/>
</dbReference>
<proteinExistence type="inferred from homology"/>
<dbReference type="OrthoDB" id="9784036at2"/>
<keyword evidence="3" id="KW-0732">Signal</keyword>
<feature type="signal peptide" evidence="3">
    <location>
        <begin position="1"/>
        <end position="21"/>
    </location>
</feature>
<evidence type="ECO:0000256" key="1">
    <source>
        <dbReference type="ARBA" id="ARBA00005622"/>
    </source>
</evidence>
<dbReference type="EMBL" id="QGEG01000001">
    <property type="protein sequence ID" value="PWL40418.1"/>
    <property type="molecule type" value="Genomic_DNA"/>
</dbReference>
<evidence type="ECO:0000256" key="3">
    <source>
        <dbReference type="SAM" id="SignalP"/>
    </source>
</evidence>
<evidence type="ECO:0008006" key="6">
    <source>
        <dbReference type="Google" id="ProtNLM"/>
    </source>
</evidence>
<comment type="similarity">
    <text evidence="1">Belongs to the esterase D family.</text>
</comment>
<dbReference type="InterPro" id="IPR000801">
    <property type="entry name" value="Esterase-like"/>
</dbReference>
<dbReference type="PANTHER" id="PTHR40841">
    <property type="entry name" value="SIDEROPHORE TRIACETYLFUSARININE C ESTERASE"/>
    <property type="match status" value="1"/>
</dbReference>
<dbReference type="Pfam" id="PF00756">
    <property type="entry name" value="Esterase"/>
    <property type="match status" value="1"/>
</dbReference>
<keyword evidence="2" id="KW-0378">Hydrolase</keyword>
<dbReference type="SUPFAM" id="SSF53474">
    <property type="entry name" value="alpha/beta-Hydrolases"/>
    <property type="match status" value="1"/>
</dbReference>
<reference evidence="4 5" key="1">
    <citation type="submission" date="2018-05" db="EMBL/GenBank/DDBJ databases">
        <title>Complete genome sequence of Flagellimonas aquimarina ECD12 isolated from seaweed Ecklonia cava.</title>
        <authorList>
            <person name="Choi S."/>
            <person name="Seong C."/>
        </authorList>
    </citation>
    <scope>NUCLEOTIDE SEQUENCE [LARGE SCALE GENOMIC DNA]</scope>
    <source>
        <strain evidence="4 5">ECD12</strain>
    </source>
</reference>
<evidence type="ECO:0000313" key="5">
    <source>
        <dbReference type="Proteomes" id="UP000245762"/>
    </source>
</evidence>
<accession>A0A316L4T0</accession>
<sequence>MKPLKYCLLLVLILGNSKAICQTLHEVSLPLTSKIEMKSNYGAEYSVYISLPAEYLNSDKTYPVIYTMDGDLTFGIVYNSRVLMSFGREIPEVILVGLAYKEGFENIHSNRLRDLTPTKWPEVQIEKFTGISGIENSGGADNFLNFLEDCVKKYINDNYRANKNDETLVGYSLSGLFATYVASKKEPYFNKYLIASPSLWWFGSSLPVFSDTNKGLPMYWSVGSQENQETMVKPWKKLTSELKSVGFLINPEILADEGHVTAFNSAFHRGIKYLFGMD</sequence>
<dbReference type="Proteomes" id="UP000245762">
    <property type="component" value="Unassembled WGS sequence"/>
</dbReference>
<organism evidence="4 5">
    <name type="scientific">Flagellimonas aquimarina</name>
    <dbReference type="NCBI Taxonomy" id="2201895"/>
    <lineage>
        <taxon>Bacteria</taxon>
        <taxon>Pseudomonadati</taxon>
        <taxon>Bacteroidota</taxon>
        <taxon>Flavobacteriia</taxon>
        <taxon>Flavobacteriales</taxon>
        <taxon>Flavobacteriaceae</taxon>
        <taxon>Flagellimonas</taxon>
    </lineage>
</organism>
<dbReference type="InterPro" id="IPR052558">
    <property type="entry name" value="Siderophore_Hydrolase_D"/>
</dbReference>
<name>A0A316L4T0_9FLAO</name>
<protein>
    <recommendedName>
        <fullName evidence="6">Alpha/beta hydrolase</fullName>
    </recommendedName>
</protein>
<keyword evidence="5" id="KW-1185">Reference proteome</keyword>
<dbReference type="PANTHER" id="PTHR40841:SF2">
    <property type="entry name" value="SIDEROPHORE-DEGRADING ESTERASE (EUROFUNG)"/>
    <property type="match status" value="1"/>
</dbReference>
<dbReference type="GO" id="GO:0016788">
    <property type="term" value="F:hydrolase activity, acting on ester bonds"/>
    <property type="evidence" value="ECO:0007669"/>
    <property type="project" value="TreeGrafter"/>
</dbReference>